<dbReference type="CDD" id="cd00024">
    <property type="entry name" value="CD_CSD"/>
    <property type="match status" value="1"/>
</dbReference>
<evidence type="ECO:0008006" key="4">
    <source>
        <dbReference type="Google" id="ProtNLM"/>
    </source>
</evidence>
<evidence type="ECO:0000313" key="3">
    <source>
        <dbReference type="Proteomes" id="UP001285441"/>
    </source>
</evidence>
<gene>
    <name evidence="2" type="ORF">B0H63DRAFT_456110</name>
</gene>
<dbReference type="SUPFAM" id="SSF54160">
    <property type="entry name" value="Chromo domain-like"/>
    <property type="match status" value="1"/>
</dbReference>
<accession>A0AAE0N1W2</accession>
<dbReference type="EMBL" id="JAULSW010000012">
    <property type="protein sequence ID" value="KAK3366404.1"/>
    <property type="molecule type" value="Genomic_DNA"/>
</dbReference>
<sequence length="105" mass="12457">MTIPVAVPLRSRLPIWKPSWPTLSQAALGRFQKTTKLEASEKHQKGLHWGVEVLRASRDPKGVWYLVRWKGGEWKDDWVLEKNIHRELIQKLRPRQKAKRKKRKS</sequence>
<protein>
    <recommendedName>
        <fullName evidence="4">Chromo domain-containing protein</fullName>
    </recommendedName>
</protein>
<comment type="caution">
    <text evidence="2">The sequence shown here is derived from an EMBL/GenBank/DDBJ whole genome shotgun (WGS) entry which is preliminary data.</text>
</comment>
<name>A0AAE0N1W2_9PEZI</name>
<dbReference type="InterPro" id="IPR016197">
    <property type="entry name" value="Chromo-like_dom_sf"/>
</dbReference>
<proteinExistence type="predicted"/>
<keyword evidence="3" id="KW-1185">Reference proteome</keyword>
<reference evidence="2" key="1">
    <citation type="journal article" date="2023" name="Mol. Phylogenet. Evol.">
        <title>Genome-scale phylogeny and comparative genomics of the fungal order Sordariales.</title>
        <authorList>
            <person name="Hensen N."/>
            <person name="Bonometti L."/>
            <person name="Westerberg I."/>
            <person name="Brannstrom I.O."/>
            <person name="Guillou S."/>
            <person name="Cros-Aarteil S."/>
            <person name="Calhoun S."/>
            <person name="Haridas S."/>
            <person name="Kuo A."/>
            <person name="Mondo S."/>
            <person name="Pangilinan J."/>
            <person name="Riley R."/>
            <person name="LaButti K."/>
            <person name="Andreopoulos B."/>
            <person name="Lipzen A."/>
            <person name="Chen C."/>
            <person name="Yan M."/>
            <person name="Daum C."/>
            <person name="Ng V."/>
            <person name="Clum A."/>
            <person name="Steindorff A."/>
            <person name="Ohm R.A."/>
            <person name="Martin F."/>
            <person name="Silar P."/>
            <person name="Natvig D.O."/>
            <person name="Lalanne C."/>
            <person name="Gautier V."/>
            <person name="Ament-Velasquez S.L."/>
            <person name="Kruys A."/>
            <person name="Hutchinson M.I."/>
            <person name="Powell A.J."/>
            <person name="Barry K."/>
            <person name="Miller A.N."/>
            <person name="Grigoriev I.V."/>
            <person name="Debuchy R."/>
            <person name="Gladieux P."/>
            <person name="Hiltunen Thoren M."/>
            <person name="Johannesson H."/>
        </authorList>
    </citation>
    <scope>NUCLEOTIDE SEQUENCE</scope>
    <source>
        <strain evidence="2">CBS 232.78</strain>
    </source>
</reference>
<dbReference type="Proteomes" id="UP001285441">
    <property type="component" value="Unassembled WGS sequence"/>
</dbReference>
<evidence type="ECO:0000313" key="2">
    <source>
        <dbReference type="EMBL" id="KAK3366404.1"/>
    </source>
</evidence>
<dbReference type="AlphaFoldDB" id="A0AAE0N1W2"/>
<dbReference type="Gene3D" id="2.40.50.40">
    <property type="match status" value="1"/>
</dbReference>
<comment type="subunit">
    <text evidence="1">Component of the NuA4 histone acetyltransferase complex.</text>
</comment>
<reference evidence="2" key="2">
    <citation type="submission" date="2023-06" db="EMBL/GenBank/DDBJ databases">
        <authorList>
            <consortium name="Lawrence Berkeley National Laboratory"/>
            <person name="Haridas S."/>
            <person name="Hensen N."/>
            <person name="Bonometti L."/>
            <person name="Westerberg I."/>
            <person name="Brannstrom I.O."/>
            <person name="Guillou S."/>
            <person name="Cros-Aarteil S."/>
            <person name="Calhoun S."/>
            <person name="Kuo A."/>
            <person name="Mondo S."/>
            <person name="Pangilinan J."/>
            <person name="Riley R."/>
            <person name="LaButti K."/>
            <person name="Andreopoulos B."/>
            <person name="Lipzen A."/>
            <person name="Chen C."/>
            <person name="Yanf M."/>
            <person name="Daum C."/>
            <person name="Ng V."/>
            <person name="Clum A."/>
            <person name="Steindorff A."/>
            <person name="Ohm R."/>
            <person name="Martin F."/>
            <person name="Silar P."/>
            <person name="Natvig D."/>
            <person name="Lalanne C."/>
            <person name="Gautier V."/>
            <person name="Ament-velasquez S.L."/>
            <person name="Kruys A."/>
            <person name="Hutchinson M.I."/>
            <person name="Powell A.J."/>
            <person name="Barry K."/>
            <person name="Miller A.N."/>
            <person name="Grigoriev I.V."/>
            <person name="Debuchy R."/>
            <person name="Gladieux P."/>
            <person name="Thoren M.H."/>
            <person name="Johannesson H."/>
        </authorList>
    </citation>
    <scope>NUCLEOTIDE SEQUENCE</scope>
    <source>
        <strain evidence="2">CBS 232.78</strain>
    </source>
</reference>
<organism evidence="2 3">
    <name type="scientific">Podospora didyma</name>
    <dbReference type="NCBI Taxonomy" id="330526"/>
    <lineage>
        <taxon>Eukaryota</taxon>
        <taxon>Fungi</taxon>
        <taxon>Dikarya</taxon>
        <taxon>Ascomycota</taxon>
        <taxon>Pezizomycotina</taxon>
        <taxon>Sordariomycetes</taxon>
        <taxon>Sordariomycetidae</taxon>
        <taxon>Sordariales</taxon>
        <taxon>Podosporaceae</taxon>
        <taxon>Podospora</taxon>
    </lineage>
</organism>
<evidence type="ECO:0000256" key="1">
    <source>
        <dbReference type="ARBA" id="ARBA00011353"/>
    </source>
</evidence>